<feature type="region of interest" description="Disordered" evidence="6">
    <location>
        <begin position="37"/>
        <end position="57"/>
    </location>
</feature>
<comment type="subcellular location">
    <subcellularLocation>
        <location evidence="1">Membrane</location>
        <topology evidence="1">Single-pass membrane protein</topology>
    </subcellularLocation>
</comment>
<dbReference type="Proteomes" id="UP000694871">
    <property type="component" value="Unplaced"/>
</dbReference>
<keyword evidence="4 7" id="KW-1133">Transmembrane helix</keyword>
<sequence>MARPAAAGKLVRLLDRNALSVPQMTKATRWQINRRLCTKPPEGSAPKPSGFKLPGHKPSEWDKKILVWTGRFKKPEDIPETLSFEVVDVARNKVRVRISYLMIALTIMGCVAMVISGKRAVGRHESLTSMNLEKKARLREEAQSTLAKP</sequence>
<evidence type="ECO:0000313" key="8">
    <source>
        <dbReference type="Proteomes" id="UP000694871"/>
    </source>
</evidence>
<evidence type="ECO:0000256" key="4">
    <source>
        <dbReference type="ARBA" id="ARBA00022989"/>
    </source>
</evidence>
<protein>
    <submittedName>
        <fullName evidence="9">Protein FAM162A</fullName>
    </submittedName>
</protein>
<dbReference type="PANTHER" id="PTHR13674:SF2">
    <property type="entry name" value="PROTEIN FAM162A"/>
    <property type="match status" value="1"/>
</dbReference>
<reference evidence="9" key="1">
    <citation type="submission" date="2025-08" db="UniProtKB">
        <authorList>
            <consortium name="RefSeq"/>
        </authorList>
    </citation>
    <scope>IDENTIFICATION</scope>
</reference>
<dbReference type="GeneID" id="107124016"/>
<keyword evidence="8" id="KW-1185">Reference proteome</keyword>
<keyword evidence="5 7" id="KW-0472">Membrane</keyword>
<dbReference type="PANTHER" id="PTHR13674">
    <property type="entry name" value="GROWTH AND TRANSFORMATION-DEPENDENT PROTEIN"/>
    <property type="match status" value="1"/>
</dbReference>
<dbReference type="InterPro" id="IPR009432">
    <property type="entry name" value="DUF1075"/>
</dbReference>
<accession>A0ABM1LA98</accession>
<evidence type="ECO:0000313" key="9">
    <source>
        <dbReference type="RefSeq" id="XP_015282885.1"/>
    </source>
</evidence>
<evidence type="ECO:0000256" key="2">
    <source>
        <dbReference type="ARBA" id="ARBA00007363"/>
    </source>
</evidence>
<keyword evidence="3 7" id="KW-0812">Transmembrane</keyword>
<comment type="similarity">
    <text evidence="2">Belongs to the UPF0389 family.</text>
</comment>
<evidence type="ECO:0000256" key="7">
    <source>
        <dbReference type="SAM" id="Phobius"/>
    </source>
</evidence>
<gene>
    <name evidence="9" type="primary">FAM162A</name>
</gene>
<feature type="transmembrane region" description="Helical" evidence="7">
    <location>
        <begin position="98"/>
        <end position="117"/>
    </location>
</feature>
<proteinExistence type="inferred from homology"/>
<dbReference type="RefSeq" id="XP_015282885.1">
    <property type="nucleotide sequence ID" value="XM_015427399.1"/>
</dbReference>
<organism evidence="8 9">
    <name type="scientific">Gekko japonicus</name>
    <name type="common">Schlegel's Japanese gecko</name>
    <dbReference type="NCBI Taxonomy" id="146911"/>
    <lineage>
        <taxon>Eukaryota</taxon>
        <taxon>Metazoa</taxon>
        <taxon>Chordata</taxon>
        <taxon>Craniata</taxon>
        <taxon>Vertebrata</taxon>
        <taxon>Euteleostomi</taxon>
        <taxon>Lepidosauria</taxon>
        <taxon>Squamata</taxon>
        <taxon>Bifurcata</taxon>
        <taxon>Gekkota</taxon>
        <taxon>Gekkonidae</taxon>
        <taxon>Gekkoninae</taxon>
        <taxon>Gekko</taxon>
    </lineage>
</organism>
<evidence type="ECO:0000256" key="5">
    <source>
        <dbReference type="ARBA" id="ARBA00023136"/>
    </source>
</evidence>
<name>A0ABM1LA98_GEKJA</name>
<dbReference type="Pfam" id="PF06388">
    <property type="entry name" value="DUF1075"/>
    <property type="match status" value="1"/>
</dbReference>
<evidence type="ECO:0000256" key="1">
    <source>
        <dbReference type="ARBA" id="ARBA00004167"/>
    </source>
</evidence>
<evidence type="ECO:0000256" key="6">
    <source>
        <dbReference type="SAM" id="MobiDB-lite"/>
    </source>
</evidence>
<evidence type="ECO:0000256" key="3">
    <source>
        <dbReference type="ARBA" id="ARBA00022692"/>
    </source>
</evidence>